<dbReference type="STRING" id="1122146.IV53_GL000334"/>
<feature type="compositionally biased region" description="Basic residues" evidence="1">
    <location>
        <begin position="63"/>
        <end position="72"/>
    </location>
</feature>
<dbReference type="Proteomes" id="UP000051500">
    <property type="component" value="Unassembled WGS sequence"/>
</dbReference>
<evidence type="ECO:0000313" key="2">
    <source>
        <dbReference type="EMBL" id="KRN88370.1"/>
    </source>
</evidence>
<feature type="region of interest" description="Disordered" evidence="1">
    <location>
        <begin position="52"/>
        <end position="72"/>
    </location>
</feature>
<gene>
    <name evidence="2" type="ORF">IV53_GL000334</name>
</gene>
<accession>A0A0R2KG27</accession>
<evidence type="ECO:0000256" key="1">
    <source>
        <dbReference type="SAM" id="MobiDB-lite"/>
    </source>
</evidence>
<dbReference type="PATRIC" id="fig|1122146.4.peg.345"/>
<keyword evidence="3" id="KW-1185">Reference proteome</keyword>
<comment type="caution">
    <text evidence="2">The sequence shown here is derived from an EMBL/GenBank/DDBJ whole genome shotgun (WGS) entry which is preliminary data.</text>
</comment>
<organism evidence="2 3">
    <name type="scientific">Ligilactobacillus ceti DSM 22408</name>
    <dbReference type="NCBI Taxonomy" id="1122146"/>
    <lineage>
        <taxon>Bacteria</taxon>
        <taxon>Bacillati</taxon>
        <taxon>Bacillota</taxon>
        <taxon>Bacilli</taxon>
        <taxon>Lactobacillales</taxon>
        <taxon>Lactobacillaceae</taxon>
        <taxon>Ligilactobacillus</taxon>
    </lineage>
</organism>
<protein>
    <submittedName>
        <fullName evidence="2">Uncharacterized protein</fullName>
    </submittedName>
</protein>
<evidence type="ECO:0000313" key="3">
    <source>
        <dbReference type="Proteomes" id="UP000051500"/>
    </source>
</evidence>
<dbReference type="eggNOG" id="COG3209">
    <property type="taxonomic scope" value="Bacteria"/>
</dbReference>
<name>A0A0R2KG27_9LACO</name>
<dbReference type="EMBL" id="JQBZ01000025">
    <property type="protein sequence ID" value="KRN88370.1"/>
    <property type="molecule type" value="Genomic_DNA"/>
</dbReference>
<reference evidence="2 3" key="1">
    <citation type="journal article" date="2015" name="Genome Announc.">
        <title>Expanding the biotechnology potential of lactobacilli through comparative genomics of 213 strains and associated genera.</title>
        <authorList>
            <person name="Sun Z."/>
            <person name="Harris H.M."/>
            <person name="McCann A."/>
            <person name="Guo C."/>
            <person name="Argimon S."/>
            <person name="Zhang W."/>
            <person name="Yang X."/>
            <person name="Jeffery I.B."/>
            <person name="Cooney J.C."/>
            <person name="Kagawa T.F."/>
            <person name="Liu W."/>
            <person name="Song Y."/>
            <person name="Salvetti E."/>
            <person name="Wrobel A."/>
            <person name="Rasinkangas P."/>
            <person name="Parkhill J."/>
            <person name="Rea M.C."/>
            <person name="O'Sullivan O."/>
            <person name="Ritari J."/>
            <person name="Douillard F.P."/>
            <person name="Paul Ross R."/>
            <person name="Yang R."/>
            <person name="Briner A.E."/>
            <person name="Felis G.E."/>
            <person name="de Vos W.M."/>
            <person name="Barrangou R."/>
            <person name="Klaenhammer T.R."/>
            <person name="Caufield P.W."/>
            <person name="Cui Y."/>
            <person name="Zhang H."/>
            <person name="O'Toole P.W."/>
        </authorList>
    </citation>
    <scope>NUCLEOTIDE SEQUENCE [LARGE SCALE GENOMIC DNA]</scope>
    <source>
        <strain evidence="2 3">DSM 22408</strain>
    </source>
</reference>
<proteinExistence type="predicted"/>
<dbReference type="AlphaFoldDB" id="A0A0R2KG27"/>
<sequence length="72" mass="8216">MWFPKSWTAKDIKRAGNHVASLKVNKHKKSGEHMTGTWKGVKVVVIKGKDGKPSTICPDYKQPTKKNNRRKK</sequence>